<organism evidence="2">
    <name type="scientific">Heliothis virescens</name>
    <name type="common">Tobacco budworm moth</name>
    <dbReference type="NCBI Taxonomy" id="7102"/>
    <lineage>
        <taxon>Eukaryota</taxon>
        <taxon>Metazoa</taxon>
        <taxon>Ecdysozoa</taxon>
        <taxon>Arthropoda</taxon>
        <taxon>Hexapoda</taxon>
        <taxon>Insecta</taxon>
        <taxon>Pterygota</taxon>
        <taxon>Neoptera</taxon>
        <taxon>Endopterygota</taxon>
        <taxon>Lepidoptera</taxon>
        <taxon>Glossata</taxon>
        <taxon>Ditrysia</taxon>
        <taxon>Noctuoidea</taxon>
        <taxon>Noctuidae</taxon>
        <taxon>Heliothinae</taxon>
        <taxon>Heliothis</taxon>
    </lineage>
</organism>
<protein>
    <recommendedName>
        <fullName evidence="3">snRNA-activating protein complex subunit 1</fullName>
    </recommendedName>
</protein>
<feature type="compositionally biased region" description="Basic and acidic residues" evidence="1">
    <location>
        <begin position="315"/>
        <end position="331"/>
    </location>
</feature>
<dbReference type="GO" id="GO:0042796">
    <property type="term" value="P:snRNA transcription by RNA polymerase III"/>
    <property type="evidence" value="ECO:0007669"/>
    <property type="project" value="TreeGrafter"/>
</dbReference>
<feature type="compositionally biased region" description="Basic and acidic residues" evidence="1">
    <location>
        <begin position="274"/>
        <end position="288"/>
    </location>
</feature>
<evidence type="ECO:0000313" key="2">
    <source>
        <dbReference type="EMBL" id="PCG66080.1"/>
    </source>
</evidence>
<dbReference type="STRING" id="7102.A0A2A4J3Q9"/>
<gene>
    <name evidence="2" type="ORF">B5V51_8233</name>
</gene>
<name>A0A2A4J3Q9_HELVI</name>
<dbReference type="PANTHER" id="PTHR15131">
    <property type="entry name" value="SMALL NUCLEAR RNA ACTIVATING COMPLEX, POLYPEPTIDE 1"/>
    <property type="match status" value="1"/>
</dbReference>
<dbReference type="InterPro" id="IPR019188">
    <property type="entry name" value="SNAPC1"/>
</dbReference>
<feature type="region of interest" description="Disordered" evidence="1">
    <location>
        <begin position="394"/>
        <end position="449"/>
    </location>
</feature>
<feature type="compositionally biased region" description="Low complexity" evidence="1">
    <location>
        <begin position="401"/>
        <end position="415"/>
    </location>
</feature>
<feature type="compositionally biased region" description="Basic residues" evidence="1">
    <location>
        <begin position="263"/>
        <end position="273"/>
    </location>
</feature>
<comment type="caution">
    <text evidence="2">The sequence shown here is derived from an EMBL/GenBank/DDBJ whole genome shotgun (WGS) entry which is preliminary data.</text>
</comment>
<dbReference type="GO" id="GO:0042795">
    <property type="term" value="P:snRNA transcription by RNA polymerase II"/>
    <property type="evidence" value="ECO:0007669"/>
    <property type="project" value="TreeGrafter"/>
</dbReference>
<feature type="region of interest" description="Disordered" evidence="1">
    <location>
        <begin position="263"/>
        <end position="336"/>
    </location>
</feature>
<dbReference type="AlphaFoldDB" id="A0A2A4J3Q9"/>
<feature type="compositionally biased region" description="Polar residues" evidence="1">
    <location>
        <begin position="416"/>
        <end position="433"/>
    </location>
</feature>
<dbReference type="EMBL" id="NWSH01003587">
    <property type="protein sequence ID" value="PCG66080.1"/>
    <property type="molecule type" value="Genomic_DNA"/>
</dbReference>
<dbReference type="PANTHER" id="PTHR15131:SF3">
    <property type="entry name" value="SNRNA-ACTIVATING PROTEIN COMPLEX SUBUNIT 1"/>
    <property type="match status" value="1"/>
</dbReference>
<dbReference type="GO" id="GO:0043565">
    <property type="term" value="F:sequence-specific DNA binding"/>
    <property type="evidence" value="ECO:0007669"/>
    <property type="project" value="TreeGrafter"/>
</dbReference>
<dbReference type="GO" id="GO:0019185">
    <property type="term" value="C:snRNA-activating protein complex"/>
    <property type="evidence" value="ECO:0007669"/>
    <property type="project" value="TreeGrafter"/>
</dbReference>
<reference evidence="2" key="1">
    <citation type="submission" date="2017-09" db="EMBL/GenBank/DDBJ databases">
        <title>Contemporary evolution of a Lepidopteran species, Heliothis virescens, in response to modern agricultural practices.</title>
        <authorList>
            <person name="Fritz M.L."/>
            <person name="Deyonke A.M."/>
            <person name="Papanicolaou A."/>
            <person name="Micinski S."/>
            <person name="Westbrook J."/>
            <person name="Gould F."/>
        </authorList>
    </citation>
    <scope>NUCLEOTIDE SEQUENCE [LARGE SCALE GENOMIC DNA]</scope>
    <source>
        <strain evidence="2">HvINT-</strain>
        <tissue evidence="2">Whole body</tissue>
    </source>
</reference>
<accession>A0A2A4J3Q9</accession>
<sequence length="472" mass="52900">MSLHIQGVHIADGFADDCDELIHRCLQAGTLTFEVFSDIWKEMQMASLFHGRTSNAEIAELSEEVLHIAKHYMVADTSNFEESVAGLFLVYSLLNLQPYTNFAALRIVQEDLPAIERIKLVARRDRRQDVLYVLGSVLIQGPVQYHAVLRERGMEYPIRKYLEGYSTINKFGVRPKGIFYRQNTELDIIRELKNLTMRYTTAKENIEGVKPDDRNLNYLDANFANELDTSLKNIICGIIDDEDGDGDSSGSCDAIQNIKQKAMKAKVKPIRHRVGVDMRTKSPTDKGKTATPKPATNKPKTKSNQTKPKKRVRKPKDNSSDSDDYTIKADSDENTQDLLNYEELDMTKFDQPLDALLAAEQEISIDINDLPGVILSENQGKTYEIEIIDKLRPSTSASEPGLTSTSESGLTSTSEPGLTSTSEPGLTSTSEPGLTSEGDNIKRPDKRDLKKTILKSRFKRMGMLPVANFQNK</sequence>
<proteinExistence type="predicted"/>
<feature type="compositionally biased region" description="Low complexity" evidence="1">
    <location>
        <begin position="289"/>
        <end position="298"/>
    </location>
</feature>
<evidence type="ECO:0008006" key="3">
    <source>
        <dbReference type="Google" id="ProtNLM"/>
    </source>
</evidence>
<feature type="compositionally biased region" description="Basic and acidic residues" evidence="1">
    <location>
        <begin position="439"/>
        <end position="449"/>
    </location>
</feature>
<dbReference type="Pfam" id="PF09808">
    <property type="entry name" value="SNAPC1"/>
    <property type="match status" value="1"/>
</dbReference>
<evidence type="ECO:0000256" key="1">
    <source>
        <dbReference type="SAM" id="MobiDB-lite"/>
    </source>
</evidence>